<dbReference type="InterPro" id="IPR011250">
    <property type="entry name" value="OMP/PagP_B-barrel"/>
</dbReference>
<proteinExistence type="predicted"/>
<dbReference type="AlphaFoldDB" id="A0A291GBZ8"/>
<dbReference type="EMBL" id="CP022196">
    <property type="protein sequence ID" value="ATG47687.1"/>
    <property type="molecule type" value="Genomic_DNA"/>
</dbReference>
<feature type="signal peptide" evidence="2">
    <location>
        <begin position="1"/>
        <end position="30"/>
    </location>
</feature>
<feature type="domain" description="Outer membrane protein beta-barrel" evidence="3">
    <location>
        <begin position="19"/>
        <end position="204"/>
    </location>
</feature>
<dbReference type="InterPro" id="IPR027385">
    <property type="entry name" value="Beta-barrel_OMP"/>
</dbReference>
<evidence type="ECO:0000256" key="2">
    <source>
        <dbReference type="SAM" id="SignalP"/>
    </source>
</evidence>
<dbReference type="SUPFAM" id="SSF56925">
    <property type="entry name" value="OMPA-like"/>
    <property type="match status" value="1"/>
</dbReference>
<accession>A0A291GBZ8</accession>
<dbReference type="Pfam" id="PF13505">
    <property type="entry name" value="OMP_b-brl"/>
    <property type="match status" value="1"/>
</dbReference>
<organism evidence="4 5">
    <name type="scientific">Celeribacter ethanolicus</name>
    <dbReference type="NCBI Taxonomy" id="1758178"/>
    <lineage>
        <taxon>Bacteria</taxon>
        <taxon>Pseudomonadati</taxon>
        <taxon>Pseudomonadota</taxon>
        <taxon>Alphaproteobacteria</taxon>
        <taxon>Rhodobacterales</taxon>
        <taxon>Roseobacteraceae</taxon>
        <taxon>Celeribacter</taxon>
    </lineage>
</organism>
<reference evidence="4 5" key="1">
    <citation type="submission" date="2017-06" db="EMBL/GenBank/DDBJ databases">
        <title>Celeribacter sp. TSPH2 complete genome sequence.</title>
        <authorList>
            <person name="Woo J.-H."/>
            <person name="Kim H.-S."/>
        </authorList>
    </citation>
    <scope>NUCLEOTIDE SEQUENCE [LARGE SCALE GENOMIC DNA]</scope>
    <source>
        <strain evidence="4 5">TSPH2</strain>
    </source>
</reference>
<dbReference type="RefSeq" id="WP_096805665.1">
    <property type="nucleotide sequence ID" value="NZ_CP022196.1"/>
</dbReference>
<feature type="chain" id="PRO_5013149383" description="Outer membrane protein beta-barrel domain-containing protein" evidence="2">
    <location>
        <begin position="31"/>
        <end position="204"/>
    </location>
</feature>
<name>A0A291GBZ8_9RHOB</name>
<gene>
    <name evidence="4" type="ORF">CEW89_08950</name>
</gene>
<dbReference type="OrthoDB" id="268975at2"/>
<evidence type="ECO:0000313" key="4">
    <source>
        <dbReference type="EMBL" id="ATG47687.1"/>
    </source>
</evidence>
<keyword evidence="5" id="KW-1185">Reference proteome</keyword>
<dbReference type="KEGG" id="ceh:CEW89_08950"/>
<evidence type="ECO:0000313" key="5">
    <source>
        <dbReference type="Proteomes" id="UP000217935"/>
    </source>
</evidence>
<keyword evidence="1 2" id="KW-0732">Signal</keyword>
<evidence type="ECO:0000259" key="3">
    <source>
        <dbReference type="Pfam" id="PF13505"/>
    </source>
</evidence>
<protein>
    <recommendedName>
        <fullName evidence="3">Outer membrane protein beta-barrel domain-containing protein</fullName>
    </recommendedName>
</protein>
<evidence type="ECO:0000256" key="1">
    <source>
        <dbReference type="ARBA" id="ARBA00022729"/>
    </source>
</evidence>
<dbReference type="Proteomes" id="UP000217935">
    <property type="component" value="Chromosome"/>
</dbReference>
<sequence>MVNKAVSTAIGSVVFASGATMLGFAAPAMAQDFTGFYAGLSGALPFDSEMTYNYNQTDDLSGVAPGFFTGYNTDLGGWIIGAEVAFNGGMDLDDIDGAGIDNMVDLKAKFGRVFGNAYVYGILGYSKGDPNTGIYGDYAKGVDAEGMNYGLGVETMLKGNAFVGLELLSRDLEVGGTVYGGDADPYYVGIDKLTTASVRVGFRF</sequence>